<evidence type="ECO:0000313" key="2">
    <source>
        <dbReference type="Proteomes" id="UP001189429"/>
    </source>
</evidence>
<evidence type="ECO:0000313" key="1">
    <source>
        <dbReference type="EMBL" id="CAK0906151.1"/>
    </source>
</evidence>
<keyword evidence="2" id="KW-1185">Reference proteome</keyword>
<proteinExistence type="predicted"/>
<organism evidence="1 2">
    <name type="scientific">Prorocentrum cordatum</name>
    <dbReference type="NCBI Taxonomy" id="2364126"/>
    <lineage>
        <taxon>Eukaryota</taxon>
        <taxon>Sar</taxon>
        <taxon>Alveolata</taxon>
        <taxon>Dinophyceae</taxon>
        <taxon>Prorocentrales</taxon>
        <taxon>Prorocentraceae</taxon>
        <taxon>Prorocentrum</taxon>
    </lineage>
</organism>
<feature type="non-terminal residue" evidence="1">
    <location>
        <position position="733"/>
    </location>
</feature>
<dbReference type="EMBL" id="CAUYUJ010021649">
    <property type="protein sequence ID" value="CAK0906151.1"/>
    <property type="molecule type" value="Genomic_DNA"/>
</dbReference>
<protein>
    <submittedName>
        <fullName evidence="1">Uncharacterized protein</fullName>
    </submittedName>
</protein>
<gene>
    <name evidence="1" type="ORF">PCOR1329_LOCUS81584</name>
</gene>
<reference evidence="1" key="1">
    <citation type="submission" date="2023-10" db="EMBL/GenBank/DDBJ databases">
        <authorList>
            <person name="Chen Y."/>
            <person name="Shah S."/>
            <person name="Dougan E. K."/>
            <person name="Thang M."/>
            <person name="Chan C."/>
        </authorList>
    </citation>
    <scope>NUCLEOTIDE SEQUENCE [LARGE SCALE GENOMIC DNA]</scope>
</reference>
<dbReference type="Proteomes" id="UP001189429">
    <property type="component" value="Unassembled WGS sequence"/>
</dbReference>
<sequence length="733" mass="78558">MHENPARMLNFVVCSQSFQVMLDRVSAEQIDLWDYYGVWLHIKGDAEEAFEFTEEERGALWQVKYKIAKEQNRRVWRSPPDYVKAAATNQFDCSGAGAMGAPCGSWAHAVEQFYVAALVPIVSSFADEVVEWAPRTIYAATVLWGLAVFCDTPEPLLILGERLAREGAARAELAMPDRSLCAGARGGIGSERVVPCAALEEASGKFRCARARVGDVTAGLMGSMAAVIKPLTGAWACFAPGGKMAQLVLPTASAVIGDDEAAVQEIALELRSRDIAVKFKGRAADLGIDRSSVGGWKGKRAVLVARASRQVERAAGVLWGGRGRGGEESRAPRGAMACALLDRGAGLGRGAGPQSSWAVMRELRGKGQRETAGALWAILSGAAWPRKRASDLGAEVAGWVVLGSARVEPMFVAGGRGGLTWWRQSVHRGELMALQELLIYATGFWRTGCIADSRCAVRGVAEVGAGRALQTQWDLWEIVNSGTCVFNSVGNELADRCAEDLAGQVQASAAQARAVRWLEGIAEHIGKRANAAEWLEGDCVEAMSSIASPPGALQAPRTRVGNQPAHLAHKTEFDRTLEVHCAAKCGAIAKETVKGLAKPCVAPIKQAGMHNLARTESGLMFGGVASMERATSSRGEPQVAVSGGDQHTWYSLRAVDEPEGRAWDLEMMVRKTGFEQCIIYPSPLEQPHSSEDPIPSACSSSSAISKSCRIRYRARGADGEVEADVQELTSEIR</sequence>
<name>A0ABN9Y2R7_9DINO</name>
<comment type="caution">
    <text evidence="1">The sequence shown here is derived from an EMBL/GenBank/DDBJ whole genome shotgun (WGS) entry which is preliminary data.</text>
</comment>
<accession>A0ABN9Y2R7</accession>